<keyword evidence="3" id="KW-1185">Reference proteome</keyword>
<evidence type="ECO:0000256" key="1">
    <source>
        <dbReference type="SAM" id="Phobius"/>
    </source>
</evidence>
<dbReference type="InterPro" id="IPR045290">
    <property type="entry name" value="MOC1-like"/>
</dbReference>
<organism evidence="2 3">
    <name type="scientific">Erythroxylum novogranatense</name>
    <dbReference type="NCBI Taxonomy" id="1862640"/>
    <lineage>
        <taxon>Eukaryota</taxon>
        <taxon>Viridiplantae</taxon>
        <taxon>Streptophyta</taxon>
        <taxon>Embryophyta</taxon>
        <taxon>Tracheophyta</taxon>
        <taxon>Spermatophyta</taxon>
        <taxon>Magnoliopsida</taxon>
        <taxon>eudicotyledons</taxon>
        <taxon>Gunneridae</taxon>
        <taxon>Pentapetalae</taxon>
        <taxon>rosids</taxon>
        <taxon>fabids</taxon>
        <taxon>Malpighiales</taxon>
        <taxon>Erythroxylaceae</taxon>
        <taxon>Erythroxylum</taxon>
    </lineage>
</organism>
<gene>
    <name evidence="2" type="ORF">K2173_008355</name>
</gene>
<dbReference type="CDD" id="cd22992">
    <property type="entry name" value="MOC1"/>
    <property type="match status" value="1"/>
</dbReference>
<dbReference type="PANTHER" id="PTHR36015:SF6">
    <property type="entry name" value="HOLLIDAY JUNCTION RESOLVASE MOC1, CHLOROPLASTIC-RELATED"/>
    <property type="match status" value="1"/>
</dbReference>
<evidence type="ECO:0000313" key="3">
    <source>
        <dbReference type="Proteomes" id="UP001159364"/>
    </source>
</evidence>
<protein>
    <recommendedName>
        <fullName evidence="4">Holliday junction resolvase MOC1, chloroplastic</fullName>
    </recommendedName>
</protein>
<dbReference type="AlphaFoldDB" id="A0AAV8TK57"/>
<dbReference type="EMBL" id="JAIWQS010000004">
    <property type="protein sequence ID" value="KAJ8766801.1"/>
    <property type="molecule type" value="Genomic_DNA"/>
</dbReference>
<evidence type="ECO:0000313" key="2">
    <source>
        <dbReference type="EMBL" id="KAJ8766801.1"/>
    </source>
</evidence>
<proteinExistence type="predicted"/>
<keyword evidence="1" id="KW-1133">Transmembrane helix</keyword>
<dbReference type="Proteomes" id="UP001159364">
    <property type="component" value="Linkage Group LG04"/>
</dbReference>
<name>A0AAV8TK57_9ROSI</name>
<comment type="caution">
    <text evidence="2">The sequence shown here is derived from an EMBL/GenBank/DDBJ whole genome shotgun (WGS) entry which is preliminary data.</text>
</comment>
<feature type="transmembrane region" description="Helical" evidence="1">
    <location>
        <begin position="185"/>
        <end position="209"/>
    </location>
</feature>
<evidence type="ECO:0008006" key="4">
    <source>
        <dbReference type="Google" id="ProtNLM"/>
    </source>
</evidence>
<dbReference type="GO" id="GO:0008821">
    <property type="term" value="F:crossover junction DNA endonuclease activity"/>
    <property type="evidence" value="ECO:0007669"/>
    <property type="project" value="InterPro"/>
</dbReference>
<keyword evidence="1" id="KW-0472">Membrane</keyword>
<keyword evidence="1" id="KW-0812">Transmembrane</keyword>
<reference evidence="2 3" key="1">
    <citation type="submission" date="2021-09" db="EMBL/GenBank/DDBJ databases">
        <title>Genomic insights and catalytic innovation underlie evolution of tropane alkaloids biosynthesis.</title>
        <authorList>
            <person name="Wang Y.-J."/>
            <person name="Tian T."/>
            <person name="Huang J.-P."/>
            <person name="Huang S.-X."/>
        </authorList>
    </citation>
    <scope>NUCLEOTIDE SEQUENCE [LARGE SCALE GENOMIC DNA]</scope>
    <source>
        <strain evidence="2">KIB-2018</strain>
        <tissue evidence="2">Leaf</tissue>
    </source>
</reference>
<accession>A0AAV8TK57</accession>
<sequence>MEIIQVEPQSLHSPVTQFMNSHFFSTVKPKHLSFISSASKLKPFCTTTSSLDSKLVRGVPRERIVRPYAKVADVAQLKEDWLDSLTNPFPRRAQPSTQTNAVSNWVLGIDPDISGALALLKTDESGCPAQVFDSPCLKVTVGKRIRKRLDAKSIVQLLNGFDAPIGTVAYLEQSIPYPKDGKQGWWAGGFGYGLWIGILVASGFSVVPVPSFTWKNEFKLSGGSYTKDDSRRTASILFPSLSSLLKRKKDHGRAEALLIAAYGKGMSIEATSSCILEELP</sequence>
<dbReference type="PANTHER" id="PTHR36015">
    <property type="entry name" value="HOLLIDAY JUNCTION RESOLVASE MOC1, CHLOROPLASTIC-RELATED"/>
    <property type="match status" value="1"/>
</dbReference>